<keyword evidence="3" id="KW-1185">Reference proteome</keyword>
<evidence type="ECO:0000313" key="2">
    <source>
        <dbReference type="EMBL" id="KAJ6224426.1"/>
    </source>
</evidence>
<name>A0A9Q0RSM6_BLOTA</name>
<dbReference type="Proteomes" id="UP001142055">
    <property type="component" value="Chromosome 1"/>
</dbReference>
<dbReference type="SUPFAM" id="SSF55486">
    <property type="entry name" value="Metalloproteases ('zincins'), catalytic domain"/>
    <property type="match status" value="1"/>
</dbReference>
<evidence type="ECO:0000313" key="3">
    <source>
        <dbReference type="Proteomes" id="UP001142055"/>
    </source>
</evidence>
<sequence length="249" mass="30152">MNSIANINLFIFVVSIGYTLQIKLESIEEELKRFDQELGIILHRQQLQLWNWEVNGFNENLKDVYYDFKFLNLQQFYDYYKNWANDRYYKVLHCRSSIKNKDPKVLKTCSYLKDVLKRFDASWDESFLNEYGNRLEELKRRYRQLPGIIYNNCSYFGEESIDRLLKKIDDSYERKLIWNQWNQMVDEQMSEPFDSMLDLLGNSQYGGGSRKFGCCYQALLPNHYFHYHNNSMLNSFIKHWPKTYKMGIK</sequence>
<feature type="signal peptide" evidence="1">
    <location>
        <begin position="1"/>
        <end position="21"/>
    </location>
</feature>
<dbReference type="EMBL" id="JAPWDV010000001">
    <property type="protein sequence ID" value="KAJ6224426.1"/>
    <property type="molecule type" value="Genomic_DNA"/>
</dbReference>
<gene>
    <name evidence="2" type="ORF">RDWZM_002971</name>
</gene>
<dbReference type="AlphaFoldDB" id="A0A9Q0RSM6"/>
<keyword evidence="1" id="KW-0732">Signal</keyword>
<feature type="chain" id="PRO_5040447099" evidence="1">
    <location>
        <begin position="22"/>
        <end position="249"/>
    </location>
</feature>
<proteinExistence type="predicted"/>
<protein>
    <submittedName>
        <fullName evidence="2">Uncharacterized protein</fullName>
    </submittedName>
</protein>
<evidence type="ECO:0000256" key="1">
    <source>
        <dbReference type="SAM" id="SignalP"/>
    </source>
</evidence>
<organism evidence="2 3">
    <name type="scientific">Blomia tropicalis</name>
    <name type="common">Mite</name>
    <dbReference type="NCBI Taxonomy" id="40697"/>
    <lineage>
        <taxon>Eukaryota</taxon>
        <taxon>Metazoa</taxon>
        <taxon>Ecdysozoa</taxon>
        <taxon>Arthropoda</taxon>
        <taxon>Chelicerata</taxon>
        <taxon>Arachnida</taxon>
        <taxon>Acari</taxon>
        <taxon>Acariformes</taxon>
        <taxon>Sarcoptiformes</taxon>
        <taxon>Astigmata</taxon>
        <taxon>Glycyphagoidea</taxon>
        <taxon>Echimyopodidae</taxon>
        <taxon>Blomia</taxon>
    </lineage>
</organism>
<accession>A0A9Q0RSM6</accession>
<reference evidence="2" key="1">
    <citation type="submission" date="2022-12" db="EMBL/GenBank/DDBJ databases">
        <title>Genome assemblies of Blomia tropicalis.</title>
        <authorList>
            <person name="Cui Y."/>
        </authorList>
    </citation>
    <scope>NUCLEOTIDE SEQUENCE</scope>
    <source>
        <tissue evidence="2">Adult mites</tissue>
    </source>
</reference>
<comment type="caution">
    <text evidence="2">The sequence shown here is derived from an EMBL/GenBank/DDBJ whole genome shotgun (WGS) entry which is preliminary data.</text>
</comment>